<evidence type="ECO:0000259" key="2">
    <source>
        <dbReference type="Pfam" id="PF01425"/>
    </source>
</evidence>
<evidence type="ECO:0000313" key="3">
    <source>
        <dbReference type="EMBL" id="PFG42600.1"/>
    </source>
</evidence>
<dbReference type="InterPro" id="IPR023631">
    <property type="entry name" value="Amidase_dom"/>
</dbReference>
<dbReference type="PANTHER" id="PTHR46310:SF7">
    <property type="entry name" value="AMIDASE 1"/>
    <property type="match status" value="1"/>
</dbReference>
<comment type="caution">
    <text evidence="3">The sequence shown here is derived from an EMBL/GenBank/DDBJ whole genome shotgun (WGS) entry which is preliminary data.</text>
</comment>
<dbReference type="Pfam" id="PF01425">
    <property type="entry name" value="Amidase"/>
    <property type="match status" value="1"/>
</dbReference>
<feature type="region of interest" description="Disordered" evidence="1">
    <location>
        <begin position="223"/>
        <end position="242"/>
    </location>
</feature>
<keyword evidence="3" id="KW-0808">Transferase</keyword>
<evidence type="ECO:0000313" key="4">
    <source>
        <dbReference type="Proteomes" id="UP000224130"/>
    </source>
</evidence>
<dbReference type="AlphaFoldDB" id="A0A2A9EWD9"/>
<protein>
    <submittedName>
        <fullName evidence="3">Asp-tRNA(Asn)/Glu-tRNA(Gln) amidotransferase A subunit family amidase</fullName>
    </submittedName>
</protein>
<name>A0A2A9EWD9_9MICO</name>
<gene>
    <name evidence="3" type="ORF">ATJ88_1263</name>
</gene>
<dbReference type="Proteomes" id="UP000224130">
    <property type="component" value="Unassembled WGS sequence"/>
</dbReference>
<sequence>MTAAPVPGTEEVPADLLAAFTAYEAALAADDLDHLDAAFAPGAGTLRGDAAGLLVGHDAISAFRSTRGGVPPRVIERVEHRELAPDVALLVSVSRYASGGTGLQTQVWERADGTWRITAAHVTPRAQAFDRSVWRTVGDPLYQGAWEGPLVGLNVAVKDVFALAGYRIGAGNPAFLESARPETSTAPAVSDLLRGGASLRGIARTDEFAYSIAGDNAHYGTPPNGALPGALPGGSSSGPAAAVATGQAEVGLATDTAGSVRVPASYQGLWGLRTTHDLVPRQGMLPLAQSFDTVGWLTRDGDTLQRVADWCLSYDGSQSTESVLGESGDDLPWRLVVPVEVLDEVEPATRAAFETFLAALAAHPGAPSVERVPIGPLDDYLDPFRTVQGAEAWRNDGPWLREHPGAVGSAVAQRFRTAAAVTAQDEAAARKALAPLAARLDALVADAVLLLPTVPGPAPMRTRDADALDAVRAATLRLTTPAAVAGLPALSVPLLTVPSLLGPAPVGVCAVSRRGTDIALVRLGRRLAGLLAAGPDAAAPVPGGSPA</sequence>
<dbReference type="SUPFAM" id="SSF75304">
    <property type="entry name" value="Amidase signature (AS) enzymes"/>
    <property type="match status" value="1"/>
</dbReference>
<reference evidence="3 4" key="1">
    <citation type="submission" date="2017-10" db="EMBL/GenBank/DDBJ databases">
        <title>Sequencing the genomes of 1000 actinobacteria strains.</title>
        <authorList>
            <person name="Klenk H.-P."/>
        </authorList>
    </citation>
    <scope>NUCLEOTIDE SEQUENCE [LARGE SCALE GENOMIC DNA]</scope>
    <source>
        <strain evidence="3 4">DSM 21863</strain>
    </source>
</reference>
<dbReference type="InterPro" id="IPR024507">
    <property type="entry name" value="AtzH-like"/>
</dbReference>
<evidence type="ECO:0000256" key="1">
    <source>
        <dbReference type="SAM" id="MobiDB-lite"/>
    </source>
</evidence>
<dbReference type="InterPro" id="IPR036928">
    <property type="entry name" value="AS_sf"/>
</dbReference>
<dbReference type="PANTHER" id="PTHR46310">
    <property type="entry name" value="AMIDASE 1"/>
    <property type="match status" value="1"/>
</dbReference>
<dbReference type="SUPFAM" id="SSF54427">
    <property type="entry name" value="NTF2-like"/>
    <property type="match status" value="1"/>
</dbReference>
<dbReference type="InterPro" id="IPR032710">
    <property type="entry name" value="NTF2-like_dom_sf"/>
</dbReference>
<dbReference type="RefSeq" id="WP_098463081.1">
    <property type="nucleotide sequence ID" value="NZ_PDJJ01000001.1"/>
</dbReference>
<dbReference type="Gene3D" id="3.90.1300.10">
    <property type="entry name" value="Amidase signature (AS) domain"/>
    <property type="match status" value="1"/>
</dbReference>
<dbReference type="Gene3D" id="3.10.450.50">
    <property type="match status" value="1"/>
</dbReference>
<dbReference type="OrthoDB" id="182039at2"/>
<accession>A0A2A9EWD9</accession>
<dbReference type="EMBL" id="PDJJ01000001">
    <property type="protein sequence ID" value="PFG42600.1"/>
    <property type="molecule type" value="Genomic_DNA"/>
</dbReference>
<organism evidence="3 4">
    <name type="scientific">Isoptericola jiangsuensis</name>
    <dbReference type="NCBI Taxonomy" id="548579"/>
    <lineage>
        <taxon>Bacteria</taxon>
        <taxon>Bacillati</taxon>
        <taxon>Actinomycetota</taxon>
        <taxon>Actinomycetes</taxon>
        <taxon>Micrococcales</taxon>
        <taxon>Promicromonosporaceae</taxon>
        <taxon>Isoptericola</taxon>
    </lineage>
</organism>
<dbReference type="InterPro" id="IPR020556">
    <property type="entry name" value="Amidase_CS"/>
</dbReference>
<keyword evidence="4" id="KW-1185">Reference proteome</keyword>
<dbReference type="Pfam" id="PF11533">
    <property type="entry name" value="AtzH-like"/>
    <property type="match status" value="1"/>
</dbReference>
<proteinExistence type="predicted"/>
<dbReference type="PROSITE" id="PS00571">
    <property type="entry name" value="AMIDASES"/>
    <property type="match status" value="1"/>
</dbReference>
<feature type="domain" description="Amidase" evidence="2">
    <location>
        <begin position="146"/>
        <end position="520"/>
    </location>
</feature>
<dbReference type="GO" id="GO:0016740">
    <property type="term" value="F:transferase activity"/>
    <property type="evidence" value="ECO:0007669"/>
    <property type="project" value="UniProtKB-KW"/>
</dbReference>